<reference evidence="1 2" key="1">
    <citation type="submission" date="2015-12" db="EMBL/GenBank/DDBJ databases">
        <title>Genome sequence of Streptomyces sp. G25.</title>
        <authorList>
            <person name="Poehlein A."/>
            <person name="Roettig A."/>
            <person name="Hiessl S."/>
            <person name="Hauschild P."/>
            <person name="Schauer J."/>
            <person name="Madkour M.H."/>
            <person name="Al-Ansari A.M."/>
            <person name="Almakishah N.H."/>
            <person name="Steinbuechel A."/>
            <person name="Daniel R."/>
        </authorList>
    </citation>
    <scope>NUCLEOTIDE SEQUENCE [LARGE SCALE GENOMIC DNA]</scope>
    <source>
        <strain evidence="2">G25(2015)</strain>
    </source>
</reference>
<accession>A0A177HQ26</accession>
<comment type="caution">
    <text evidence="1">The sequence shown here is derived from an EMBL/GenBank/DDBJ whole genome shotgun (WGS) entry which is preliminary data.</text>
</comment>
<organism evidence="1 2">
    <name type="scientific">Streptomyces jeddahensis</name>
    <dbReference type="NCBI Taxonomy" id="1716141"/>
    <lineage>
        <taxon>Bacteria</taxon>
        <taxon>Bacillati</taxon>
        <taxon>Actinomycetota</taxon>
        <taxon>Actinomycetes</taxon>
        <taxon>Kitasatosporales</taxon>
        <taxon>Streptomycetaceae</taxon>
        <taxon>Streptomyces</taxon>
    </lineage>
</organism>
<evidence type="ECO:0008006" key="3">
    <source>
        <dbReference type="Google" id="ProtNLM"/>
    </source>
</evidence>
<dbReference type="STRING" id="1716141.STSP_40550"/>
<sequence>MPWRWQWGAAAATGAALVLTTGCGAVEERRTAAMAAALDFERALGVRDGGAVCQALAPETREEVAQSAKKSCAQGILDEEVPSADAVPEDVQSVDVAGRQARVVFPADTLFLSQFPGGWKVVAAGCTPRPQRPYRCTLKGG</sequence>
<gene>
    <name evidence="1" type="ORF">STSP_40550</name>
</gene>
<dbReference type="OrthoDB" id="5193742at2"/>
<evidence type="ECO:0000313" key="1">
    <source>
        <dbReference type="EMBL" id="OAH12709.1"/>
    </source>
</evidence>
<dbReference type="PATRIC" id="fig|1716141.3.peg.4266"/>
<dbReference type="PROSITE" id="PS51257">
    <property type="entry name" value="PROKAR_LIPOPROTEIN"/>
    <property type="match status" value="1"/>
</dbReference>
<dbReference type="AlphaFoldDB" id="A0A177HQ26"/>
<evidence type="ECO:0000313" key="2">
    <source>
        <dbReference type="Proteomes" id="UP000077381"/>
    </source>
</evidence>
<dbReference type="RefSeq" id="WP_067279697.1">
    <property type="nucleotide sequence ID" value="NZ_LOHS01000088.1"/>
</dbReference>
<dbReference type="Proteomes" id="UP000077381">
    <property type="component" value="Unassembled WGS sequence"/>
</dbReference>
<dbReference type="EMBL" id="LOHS01000088">
    <property type="protein sequence ID" value="OAH12709.1"/>
    <property type="molecule type" value="Genomic_DNA"/>
</dbReference>
<protein>
    <recommendedName>
        <fullName evidence="3">Lipoprotein</fullName>
    </recommendedName>
</protein>
<keyword evidence="2" id="KW-1185">Reference proteome</keyword>
<proteinExistence type="predicted"/>
<name>A0A177HQ26_9ACTN</name>